<proteinExistence type="predicted"/>
<protein>
    <submittedName>
        <fullName evidence="2">Uncharacterized protein</fullName>
    </submittedName>
</protein>
<dbReference type="EMBL" id="JAAEDM010000030">
    <property type="protein sequence ID" value="MBR0672016.1"/>
    <property type="molecule type" value="Genomic_DNA"/>
</dbReference>
<name>A0A9X9WXY7_9PROT</name>
<evidence type="ECO:0000256" key="1">
    <source>
        <dbReference type="SAM" id="MobiDB-lite"/>
    </source>
</evidence>
<dbReference type="RefSeq" id="WP_211862384.1">
    <property type="nucleotide sequence ID" value="NZ_JAAEDM010000030.1"/>
</dbReference>
<feature type="region of interest" description="Disordered" evidence="1">
    <location>
        <begin position="127"/>
        <end position="154"/>
    </location>
</feature>
<dbReference type="AlphaFoldDB" id="A0A9X9WXY7"/>
<dbReference type="Proteomes" id="UP001138751">
    <property type="component" value="Unassembled WGS sequence"/>
</dbReference>
<gene>
    <name evidence="2" type="ORF">GXW76_12615</name>
</gene>
<accession>A0A9X9WXY7</accession>
<reference evidence="2" key="1">
    <citation type="submission" date="2020-01" db="EMBL/GenBank/DDBJ databases">
        <authorList>
            <person name="Rat A."/>
        </authorList>
    </citation>
    <scope>NUCLEOTIDE SEQUENCE</scope>
    <source>
        <strain evidence="2">LMG 31231</strain>
    </source>
</reference>
<organism evidence="2 3">
    <name type="scientific">Neoroseomonas soli</name>
    <dbReference type="NCBI Taxonomy" id="1081025"/>
    <lineage>
        <taxon>Bacteria</taxon>
        <taxon>Pseudomonadati</taxon>
        <taxon>Pseudomonadota</taxon>
        <taxon>Alphaproteobacteria</taxon>
        <taxon>Acetobacterales</taxon>
        <taxon>Acetobacteraceae</taxon>
        <taxon>Neoroseomonas</taxon>
    </lineage>
</organism>
<reference evidence="2" key="2">
    <citation type="journal article" date="2021" name="Syst. Appl. Microbiol.">
        <title>Roseomonas hellenica sp. nov., isolated from roots of wild-growing Alkanna tinctoria.</title>
        <authorList>
            <person name="Rat A."/>
            <person name="Naranjo H.D."/>
            <person name="Lebbe L."/>
            <person name="Cnockaert M."/>
            <person name="Krigas N."/>
            <person name="Grigoriadou K."/>
            <person name="Maloupa E."/>
            <person name="Willems A."/>
        </authorList>
    </citation>
    <scope>NUCLEOTIDE SEQUENCE</scope>
    <source>
        <strain evidence="2">LMG 31231</strain>
    </source>
</reference>
<sequence>MIPVPSPVAHVSIGLDPGTGTWRVEADVPRTLRTWRWGERRRLVAACSRGGRLDGNAFAAAVATTLYDPPPPPDLIALHALVALDLLGLGHGAAPSPLGAAEARLAARFGWLPSAIAEEPAPALDSLLANLDPDSPSAPGDGWSSIRVVEGPDG</sequence>
<keyword evidence="3" id="KW-1185">Reference proteome</keyword>
<evidence type="ECO:0000313" key="3">
    <source>
        <dbReference type="Proteomes" id="UP001138751"/>
    </source>
</evidence>
<comment type="caution">
    <text evidence="2">The sequence shown here is derived from an EMBL/GenBank/DDBJ whole genome shotgun (WGS) entry which is preliminary data.</text>
</comment>
<evidence type="ECO:0000313" key="2">
    <source>
        <dbReference type="EMBL" id="MBR0672016.1"/>
    </source>
</evidence>